<sequence>MISVGPHIGSSTRNELKCYAEPLDHDEEVWEVGQLPTQRPRLMDQPIMFTEEDAQTVHFPHHDPLVIKPPIANKIVARILVDKRSSVNILFKEAFLATGLTDQDSSPSGSQLMRFNGNSLIPMGKIRLPMTLCPDTP</sequence>
<dbReference type="Gramene" id="evm.model.02.1243">
    <property type="protein sequence ID" value="cds.evm.model.02.1243"/>
    <property type="gene ID" value="evm.TU.02.1243"/>
</dbReference>
<protein>
    <submittedName>
        <fullName evidence="1">Uncharacterized protein</fullName>
    </submittedName>
</protein>
<dbReference type="PANTHER" id="PTHR33240:SF15">
    <property type="entry name" value="GAG-PRO-LIKE PROTEIN"/>
    <property type="match status" value="1"/>
</dbReference>
<evidence type="ECO:0000313" key="2">
    <source>
        <dbReference type="Proteomes" id="UP000596661"/>
    </source>
</evidence>
<dbReference type="PANTHER" id="PTHR33240">
    <property type="entry name" value="OS08G0508500 PROTEIN"/>
    <property type="match status" value="1"/>
</dbReference>
<reference evidence="1" key="2">
    <citation type="submission" date="2021-03" db="UniProtKB">
        <authorList>
            <consortium name="EnsemblPlants"/>
        </authorList>
    </citation>
    <scope>IDENTIFICATION</scope>
</reference>
<dbReference type="EnsemblPlants" id="evm.model.02.1243">
    <property type="protein sequence ID" value="cds.evm.model.02.1243"/>
    <property type="gene ID" value="evm.TU.02.1243"/>
</dbReference>
<keyword evidence="2" id="KW-1185">Reference proteome</keyword>
<proteinExistence type="predicted"/>
<organism evidence="1 2">
    <name type="scientific">Cannabis sativa</name>
    <name type="common">Hemp</name>
    <name type="synonym">Marijuana</name>
    <dbReference type="NCBI Taxonomy" id="3483"/>
    <lineage>
        <taxon>Eukaryota</taxon>
        <taxon>Viridiplantae</taxon>
        <taxon>Streptophyta</taxon>
        <taxon>Embryophyta</taxon>
        <taxon>Tracheophyta</taxon>
        <taxon>Spermatophyta</taxon>
        <taxon>Magnoliopsida</taxon>
        <taxon>eudicotyledons</taxon>
        <taxon>Gunneridae</taxon>
        <taxon>Pentapetalae</taxon>
        <taxon>rosids</taxon>
        <taxon>fabids</taxon>
        <taxon>Rosales</taxon>
        <taxon>Cannabaceae</taxon>
        <taxon>Cannabis</taxon>
    </lineage>
</organism>
<dbReference type="EMBL" id="UZAU01000168">
    <property type="status" value="NOT_ANNOTATED_CDS"/>
    <property type="molecule type" value="Genomic_DNA"/>
</dbReference>
<evidence type="ECO:0000313" key="1">
    <source>
        <dbReference type="EnsemblPlants" id="cds.evm.model.02.1243"/>
    </source>
</evidence>
<reference evidence="1" key="1">
    <citation type="submission" date="2018-11" db="EMBL/GenBank/DDBJ databases">
        <authorList>
            <person name="Grassa J C."/>
        </authorList>
    </citation>
    <scope>NUCLEOTIDE SEQUENCE [LARGE SCALE GENOMIC DNA]</scope>
</reference>
<accession>A0A803NSV1</accession>
<dbReference type="Proteomes" id="UP000596661">
    <property type="component" value="Chromosome 2"/>
</dbReference>
<name>A0A803NSV1_CANSA</name>
<dbReference type="AlphaFoldDB" id="A0A803NSV1"/>